<comment type="catalytic activity">
    <reaction evidence="5">
        <text>an L-alpha-D-Hep-(1-&gt;5)-[alpha-Kdo-(2-&gt;4)]-alpha-Kdo-(2-&gt;6)-lipid A + ADP-L-glycero-beta-D-manno-heptose = an L-alpha-D-Hep-(1-&gt;3)-L-alpha-D-Hep-(1-&gt;5)-[alpha-Kdo-(2-&gt;4)]-alpha-Kdo-(2-&gt;6)-lipid A + ADP + H(+)</text>
        <dbReference type="Rhea" id="RHEA:74071"/>
        <dbReference type="ChEBI" id="CHEBI:15378"/>
        <dbReference type="ChEBI" id="CHEBI:61506"/>
        <dbReference type="ChEBI" id="CHEBI:193068"/>
        <dbReference type="ChEBI" id="CHEBI:193069"/>
        <dbReference type="ChEBI" id="CHEBI:456216"/>
        <dbReference type="EC" id="2.4.99.24"/>
    </reaction>
</comment>
<comment type="caution">
    <text evidence="6">The sequence shown here is derived from an EMBL/GenBank/DDBJ whole genome shotgun (WGS) entry which is preliminary data.</text>
</comment>
<comment type="similarity">
    <text evidence="3">Belongs to the glycosyltransferase 9 family.</text>
</comment>
<dbReference type="PANTHER" id="PTHR30160:SF7">
    <property type="entry name" value="ADP-HEPTOSE--LPS HEPTOSYLTRANSFERASE 2"/>
    <property type="match status" value="1"/>
</dbReference>
<dbReference type="Gene3D" id="3.40.50.2000">
    <property type="entry name" value="Glycogen Phosphorylase B"/>
    <property type="match status" value="2"/>
</dbReference>
<dbReference type="SUPFAM" id="SSF53756">
    <property type="entry name" value="UDP-Glycosyltransferase/glycogen phosphorylase"/>
    <property type="match status" value="1"/>
</dbReference>
<evidence type="ECO:0000313" key="6">
    <source>
        <dbReference type="EMBL" id="MFK7159456.1"/>
    </source>
</evidence>
<evidence type="ECO:0000313" key="7">
    <source>
        <dbReference type="Proteomes" id="UP001621714"/>
    </source>
</evidence>
<evidence type="ECO:0000256" key="1">
    <source>
        <dbReference type="ARBA" id="ARBA00022676"/>
    </source>
</evidence>
<evidence type="ECO:0000256" key="4">
    <source>
        <dbReference type="ARBA" id="ARBA00044042"/>
    </source>
</evidence>
<gene>
    <name evidence="6" type="primary">waaF</name>
    <name evidence="6" type="ORF">V6U78_00205</name>
</gene>
<keyword evidence="7" id="KW-1185">Reference proteome</keyword>
<protein>
    <recommendedName>
        <fullName evidence="4">lipopolysaccharide heptosyltransferase II</fullName>
        <ecNumber evidence="4">2.4.99.24</ecNumber>
    </recommendedName>
</protein>
<evidence type="ECO:0000256" key="3">
    <source>
        <dbReference type="ARBA" id="ARBA00043995"/>
    </source>
</evidence>
<dbReference type="RefSeq" id="WP_405335800.1">
    <property type="nucleotide sequence ID" value="NZ_JBANFI010000001.1"/>
</dbReference>
<dbReference type="InterPro" id="IPR011910">
    <property type="entry name" value="RfaF"/>
</dbReference>
<proteinExistence type="inferred from homology"/>
<evidence type="ECO:0000256" key="2">
    <source>
        <dbReference type="ARBA" id="ARBA00022679"/>
    </source>
</evidence>
<accession>A0ABW8PTX7</accession>
<dbReference type="EMBL" id="JBANFI010000001">
    <property type="protein sequence ID" value="MFK7159456.1"/>
    <property type="molecule type" value="Genomic_DNA"/>
</dbReference>
<evidence type="ECO:0000256" key="5">
    <source>
        <dbReference type="ARBA" id="ARBA00047503"/>
    </source>
</evidence>
<dbReference type="Pfam" id="PF01075">
    <property type="entry name" value="Glyco_transf_9"/>
    <property type="match status" value="1"/>
</dbReference>
<organism evidence="6 7">
    <name type="scientific">Marinospirillum alkalitolerans</name>
    <dbReference type="NCBI Taxonomy" id="3123374"/>
    <lineage>
        <taxon>Bacteria</taxon>
        <taxon>Pseudomonadati</taxon>
        <taxon>Pseudomonadota</taxon>
        <taxon>Gammaproteobacteria</taxon>
        <taxon>Oceanospirillales</taxon>
        <taxon>Oceanospirillaceae</taxon>
        <taxon>Marinospirillum</taxon>
    </lineage>
</organism>
<keyword evidence="2" id="KW-0808">Transferase</keyword>
<name>A0ABW8PTX7_9GAMM</name>
<keyword evidence="1" id="KW-0328">Glycosyltransferase</keyword>
<dbReference type="InterPro" id="IPR051199">
    <property type="entry name" value="LPS_LOS_Heptosyltrfase"/>
</dbReference>
<reference evidence="6 7" key="1">
    <citation type="submission" date="2024-02" db="EMBL/GenBank/DDBJ databases">
        <title>Marinospirillum sp. MEB 164 isolated from Lonar lake sediment.</title>
        <authorList>
            <person name="Joshi A."/>
            <person name="Thite S."/>
        </authorList>
    </citation>
    <scope>NUCLEOTIDE SEQUENCE [LARGE SCALE GENOMIC DNA]</scope>
    <source>
        <strain evidence="6 7">MEB164</strain>
    </source>
</reference>
<dbReference type="Proteomes" id="UP001621714">
    <property type="component" value="Unassembled WGS sequence"/>
</dbReference>
<dbReference type="PANTHER" id="PTHR30160">
    <property type="entry name" value="TETRAACYLDISACCHARIDE 4'-KINASE-RELATED"/>
    <property type="match status" value="1"/>
</dbReference>
<sequence>MSSSHRLSVDTLGRHLVLLPENVDQLLLALPILGDLKARYPARPLDVMAPAAMMGLIERLEGIERVWQLPSVQMSWKTFWRAGIDLQGQGYQQAWVLPNQFKPALIPALANIPERTGYRAAFRYALLIDIRLARADLHPHFSDRYRALAWDIGEPLPTPRWPNWMQDSSAQQTLINKWGLDPQRPLVLLAPQQAGWTAATPQPEHLALLQTVQEKDAQLVCIASRHHRLAAESWQAALDGRCLNLAGELSWLEVLDLMTLSQAVLADDGPLALLAQSLARPTLLLSQAPAQQSAAPLGASGWSTTDEAQIWLHQALAKV</sequence>
<dbReference type="InterPro" id="IPR002201">
    <property type="entry name" value="Glyco_trans_9"/>
</dbReference>
<dbReference type="NCBIfam" id="TIGR02195">
    <property type="entry name" value="heptsyl_trn_II"/>
    <property type="match status" value="1"/>
</dbReference>
<dbReference type="EC" id="2.4.99.24" evidence="4"/>